<dbReference type="SUPFAM" id="SSF81383">
    <property type="entry name" value="F-box domain"/>
    <property type="match status" value="1"/>
</dbReference>
<sequence length="364" mass="41493">MNAGTLSPATFGDLPDELLLRVFVYLPQIDLIKCISRVNKKLHVLSRSSYLWKHLDFRNYEVEPKDLRLFSRQKLVGRQTGSVKIEFNPRSKNIEAGLAPVFKICGVLTHVLIRGGSINNFQNFIRLFSDYLEKLELIETVAKNRSVDPESLPSVPRFSLKYLKLSDSSWVYDVHLSALIGLNASKSLKYLNVSKCYRLFLGPPASCPLNMRFEKMSAFLKQTCPHLEELDLSSVFISHNIQVPVATTFLSMIPDTLSYLHTLNLSENPMITSSLLNQFYESQNLSSSFQSFITSFFNKIHKHQVYIYIYDWPHKLTMSLFSACALTVPDGSTVYLYVNDAPKCVEENSKCKLISSATNDLRFD</sequence>
<keyword evidence="2" id="KW-1185">Reference proteome</keyword>
<dbReference type="Proteomes" id="UP000008854">
    <property type="component" value="Unassembled WGS sequence"/>
</dbReference>
<dbReference type="Gene3D" id="3.80.10.10">
    <property type="entry name" value="Ribonuclease Inhibitor"/>
    <property type="match status" value="1"/>
</dbReference>
<dbReference type="STRING" id="6183.A0A3Q0KTP3"/>
<reference evidence="3" key="2">
    <citation type="submission" date="2018-12" db="UniProtKB">
        <authorList>
            <consortium name="WormBaseParasite"/>
        </authorList>
    </citation>
    <scope>IDENTIFICATION</scope>
    <source>
        <strain evidence="3">Puerto Rican</strain>
    </source>
</reference>
<reference evidence="2" key="1">
    <citation type="journal article" date="2012" name="PLoS Negl. Trop. Dis.">
        <title>A systematically improved high quality genome and transcriptome of the human blood fluke Schistosoma mansoni.</title>
        <authorList>
            <person name="Protasio A.V."/>
            <person name="Tsai I.J."/>
            <person name="Babbage A."/>
            <person name="Nichol S."/>
            <person name="Hunt M."/>
            <person name="Aslett M.A."/>
            <person name="De Silva N."/>
            <person name="Velarde G.S."/>
            <person name="Anderson T.J."/>
            <person name="Clark R.C."/>
            <person name="Davidson C."/>
            <person name="Dillon G.P."/>
            <person name="Holroyd N.E."/>
            <person name="LoVerde P.T."/>
            <person name="Lloyd C."/>
            <person name="McQuillan J."/>
            <person name="Oliveira G."/>
            <person name="Otto T.D."/>
            <person name="Parker-Manuel S.J."/>
            <person name="Quail M.A."/>
            <person name="Wilson R.A."/>
            <person name="Zerlotini A."/>
            <person name="Dunne D.W."/>
            <person name="Berriman M."/>
        </authorList>
    </citation>
    <scope>NUCLEOTIDE SEQUENCE [LARGE SCALE GENOMIC DNA]</scope>
    <source>
        <strain evidence="2">Puerto Rican</strain>
    </source>
</reference>
<evidence type="ECO:0000313" key="3">
    <source>
        <dbReference type="WBParaSite" id="Smp_174420.1"/>
    </source>
</evidence>
<name>A0A3Q0KTP3_SCHMA</name>
<dbReference type="InterPro" id="IPR032675">
    <property type="entry name" value="LRR_dom_sf"/>
</dbReference>
<proteinExistence type="predicted"/>
<dbReference type="WBParaSite" id="Smp_174420.1">
    <property type="protein sequence ID" value="Smp_174420.1"/>
    <property type="gene ID" value="Smp_174420"/>
</dbReference>
<accession>A0A3Q0KTP3</accession>
<evidence type="ECO:0000259" key="1">
    <source>
        <dbReference type="PROSITE" id="PS50181"/>
    </source>
</evidence>
<organism evidence="2 3">
    <name type="scientific">Schistosoma mansoni</name>
    <name type="common">Blood fluke</name>
    <dbReference type="NCBI Taxonomy" id="6183"/>
    <lineage>
        <taxon>Eukaryota</taxon>
        <taxon>Metazoa</taxon>
        <taxon>Spiralia</taxon>
        <taxon>Lophotrochozoa</taxon>
        <taxon>Platyhelminthes</taxon>
        <taxon>Trematoda</taxon>
        <taxon>Digenea</taxon>
        <taxon>Strigeidida</taxon>
        <taxon>Schistosomatoidea</taxon>
        <taxon>Schistosomatidae</taxon>
        <taxon>Schistosoma</taxon>
    </lineage>
</organism>
<dbReference type="AlphaFoldDB" id="A0A3Q0KTP3"/>
<dbReference type="InParanoid" id="A0A3Q0KTP3"/>
<protein>
    <submittedName>
        <fullName evidence="3">F-box domain-containing protein</fullName>
    </submittedName>
</protein>
<feature type="domain" description="F-box" evidence="1">
    <location>
        <begin position="8"/>
        <end position="55"/>
    </location>
</feature>
<evidence type="ECO:0000313" key="2">
    <source>
        <dbReference type="Proteomes" id="UP000008854"/>
    </source>
</evidence>
<dbReference type="SUPFAM" id="SSF52047">
    <property type="entry name" value="RNI-like"/>
    <property type="match status" value="1"/>
</dbReference>
<dbReference type="PROSITE" id="PS50181">
    <property type="entry name" value="FBOX"/>
    <property type="match status" value="1"/>
</dbReference>
<dbReference type="InterPro" id="IPR001810">
    <property type="entry name" value="F-box_dom"/>
</dbReference>
<dbReference type="InterPro" id="IPR036047">
    <property type="entry name" value="F-box-like_dom_sf"/>
</dbReference>
<dbReference type="Pfam" id="PF12937">
    <property type="entry name" value="F-box-like"/>
    <property type="match status" value="1"/>
</dbReference>